<reference evidence="2" key="1">
    <citation type="journal article" date="2020" name="Stud. Mycol.">
        <title>101 Dothideomycetes genomes: a test case for predicting lifestyles and emergence of pathogens.</title>
        <authorList>
            <person name="Haridas S."/>
            <person name="Albert R."/>
            <person name="Binder M."/>
            <person name="Bloem J."/>
            <person name="Labutti K."/>
            <person name="Salamov A."/>
            <person name="Andreopoulos B."/>
            <person name="Baker S."/>
            <person name="Barry K."/>
            <person name="Bills G."/>
            <person name="Bluhm B."/>
            <person name="Cannon C."/>
            <person name="Castanera R."/>
            <person name="Culley D."/>
            <person name="Daum C."/>
            <person name="Ezra D."/>
            <person name="Gonzalez J."/>
            <person name="Henrissat B."/>
            <person name="Kuo A."/>
            <person name="Liang C."/>
            <person name="Lipzen A."/>
            <person name="Lutzoni F."/>
            <person name="Magnuson J."/>
            <person name="Mondo S."/>
            <person name="Nolan M."/>
            <person name="Ohm R."/>
            <person name="Pangilinan J."/>
            <person name="Park H.-J."/>
            <person name="Ramirez L."/>
            <person name="Alfaro M."/>
            <person name="Sun H."/>
            <person name="Tritt A."/>
            <person name="Yoshinaga Y."/>
            <person name="Zwiers L.-H."/>
            <person name="Turgeon B."/>
            <person name="Goodwin S."/>
            <person name="Spatafora J."/>
            <person name="Crous P."/>
            <person name="Grigoriev I."/>
        </authorList>
    </citation>
    <scope>NUCLEOTIDE SEQUENCE</scope>
    <source>
        <strain evidence="2">CBS 260.36</strain>
    </source>
</reference>
<dbReference type="InterPro" id="IPR002347">
    <property type="entry name" value="SDR_fam"/>
</dbReference>
<dbReference type="PRINTS" id="PR00081">
    <property type="entry name" value="GDHRDH"/>
</dbReference>
<dbReference type="OrthoDB" id="1933717at2759"/>
<proteinExistence type="inferred from homology"/>
<feature type="non-terminal residue" evidence="2">
    <location>
        <position position="1"/>
    </location>
</feature>
<gene>
    <name evidence="2" type="ORF">K461DRAFT_232912</name>
</gene>
<organism evidence="2 3">
    <name type="scientific">Myriangium duriaei CBS 260.36</name>
    <dbReference type="NCBI Taxonomy" id="1168546"/>
    <lineage>
        <taxon>Eukaryota</taxon>
        <taxon>Fungi</taxon>
        <taxon>Dikarya</taxon>
        <taxon>Ascomycota</taxon>
        <taxon>Pezizomycotina</taxon>
        <taxon>Dothideomycetes</taxon>
        <taxon>Dothideomycetidae</taxon>
        <taxon>Myriangiales</taxon>
        <taxon>Myriangiaceae</taxon>
        <taxon>Myriangium</taxon>
    </lineage>
</organism>
<name>A0A9P4IXE1_9PEZI</name>
<comment type="caution">
    <text evidence="2">The sequence shown here is derived from an EMBL/GenBank/DDBJ whole genome shotgun (WGS) entry which is preliminary data.</text>
</comment>
<comment type="similarity">
    <text evidence="1">Belongs to the short-chain dehydrogenases/reductases (SDR) family.</text>
</comment>
<dbReference type="GO" id="GO:0019748">
    <property type="term" value="P:secondary metabolic process"/>
    <property type="evidence" value="ECO:0007669"/>
    <property type="project" value="TreeGrafter"/>
</dbReference>
<dbReference type="InterPro" id="IPR051468">
    <property type="entry name" value="Fungal_SecMetab_SDRs"/>
</dbReference>
<dbReference type="GO" id="GO:0005737">
    <property type="term" value="C:cytoplasm"/>
    <property type="evidence" value="ECO:0007669"/>
    <property type="project" value="TreeGrafter"/>
</dbReference>
<evidence type="ECO:0000256" key="1">
    <source>
        <dbReference type="ARBA" id="ARBA00006484"/>
    </source>
</evidence>
<dbReference type="Pfam" id="PF00106">
    <property type="entry name" value="adh_short"/>
    <property type="match status" value="1"/>
</dbReference>
<dbReference type="PANTHER" id="PTHR43544:SF32">
    <property type="entry name" value="CHAIN DEHYDROGENASE, PUTATIVE (AFU_ORTHOLOGUE AFUA_5G01530)-RELATED"/>
    <property type="match status" value="1"/>
</dbReference>
<dbReference type="PANTHER" id="PTHR43544">
    <property type="entry name" value="SHORT-CHAIN DEHYDROGENASE/REDUCTASE"/>
    <property type="match status" value="1"/>
</dbReference>
<evidence type="ECO:0000313" key="2">
    <source>
        <dbReference type="EMBL" id="KAF2148609.1"/>
    </source>
</evidence>
<dbReference type="SUPFAM" id="SSF51735">
    <property type="entry name" value="NAD(P)-binding Rossmann-fold domains"/>
    <property type="match status" value="1"/>
</dbReference>
<keyword evidence="3" id="KW-1185">Reference proteome</keyword>
<dbReference type="AlphaFoldDB" id="A0A9P4IXE1"/>
<dbReference type="EMBL" id="ML996093">
    <property type="protein sequence ID" value="KAF2148609.1"/>
    <property type="molecule type" value="Genomic_DNA"/>
</dbReference>
<dbReference type="InterPro" id="IPR036291">
    <property type="entry name" value="NAD(P)-bd_dom_sf"/>
</dbReference>
<protein>
    <submittedName>
        <fullName evidence="2">NAD(P)-binding protein</fullName>
    </submittedName>
</protein>
<dbReference type="Gene3D" id="3.40.50.720">
    <property type="entry name" value="NAD(P)-binding Rossmann-like Domain"/>
    <property type="match status" value="1"/>
</dbReference>
<accession>A0A9P4IXE1</accession>
<dbReference type="GO" id="GO:0016491">
    <property type="term" value="F:oxidoreductase activity"/>
    <property type="evidence" value="ECO:0007669"/>
    <property type="project" value="TreeGrafter"/>
</dbReference>
<evidence type="ECO:0000313" key="3">
    <source>
        <dbReference type="Proteomes" id="UP000799439"/>
    </source>
</evidence>
<dbReference type="Proteomes" id="UP000799439">
    <property type="component" value="Unassembled WGS sequence"/>
</dbReference>
<sequence length="238" mass="25590">GSSGIGLSLATMLIADESKHVIITSRSSEKGQAVLHRLKALKQPGIIEMFQLELSNPHSITNLGERLRRDYGRIDALVNNAAQAIAPPGTSLFDHMQRCFAVNVCGPAFVIETFLPLLEKSIMVPRIINVGSGGGSISRTLDPSISGGPLAIPYKTSKAALNMLSSIEVAIFRETEKNVKVFTYCPGFCVSNLGPYNKPENGAKPTEQGACPMITILNGEKDAEHGCFLNSEGTQHPW</sequence>